<keyword evidence="1" id="KW-1133">Transmembrane helix</keyword>
<evidence type="ECO:0000313" key="3">
    <source>
        <dbReference type="Proteomes" id="UP001308005"/>
    </source>
</evidence>
<feature type="transmembrane region" description="Helical" evidence="1">
    <location>
        <begin position="26"/>
        <end position="45"/>
    </location>
</feature>
<organism evidence="2 3">
    <name type="scientific">Candidatus Thiothrix phosphatis</name>
    <dbReference type="NCBI Taxonomy" id="3112415"/>
    <lineage>
        <taxon>Bacteria</taxon>
        <taxon>Pseudomonadati</taxon>
        <taxon>Pseudomonadota</taxon>
        <taxon>Gammaproteobacteria</taxon>
        <taxon>Thiotrichales</taxon>
        <taxon>Thiotrichaceae</taxon>
        <taxon>Thiothrix</taxon>
    </lineage>
</organism>
<proteinExistence type="predicted"/>
<dbReference type="RefSeq" id="WP_324693236.1">
    <property type="nucleotide sequence ID" value="NZ_JAYMYJ010000029.1"/>
</dbReference>
<comment type="caution">
    <text evidence="2">The sequence shown here is derived from an EMBL/GenBank/DDBJ whole genome shotgun (WGS) entry which is preliminary data.</text>
</comment>
<sequence>MLTAEVSAAITRQRGYSTMQPQNGGGGWGITGFILNLIGGVMLFFEQNAGAFTVLMGLLAWLTGVIFQYRKDRREQREHEHRMKLVELKEAFKDGSERIKADENDAG</sequence>
<evidence type="ECO:0008006" key="4">
    <source>
        <dbReference type="Google" id="ProtNLM"/>
    </source>
</evidence>
<reference evidence="3" key="1">
    <citation type="submission" date="2023-07" db="EMBL/GenBank/DDBJ databases">
        <title>The carbon used by Thiothrix.</title>
        <authorList>
            <person name="Chen L."/>
        </authorList>
    </citation>
    <scope>NUCLEOTIDE SEQUENCE [LARGE SCALE GENOMIC DNA]</scope>
</reference>
<evidence type="ECO:0000313" key="2">
    <source>
        <dbReference type="EMBL" id="MEB4590010.1"/>
    </source>
</evidence>
<dbReference type="EMBL" id="JAYMYJ010000029">
    <property type="protein sequence ID" value="MEB4590010.1"/>
    <property type="molecule type" value="Genomic_DNA"/>
</dbReference>
<keyword evidence="1" id="KW-0472">Membrane</keyword>
<protein>
    <recommendedName>
        <fullName evidence="4">Holin</fullName>
    </recommendedName>
</protein>
<name>A0ABU6CT70_9GAMM</name>
<keyword evidence="3" id="KW-1185">Reference proteome</keyword>
<evidence type="ECO:0000256" key="1">
    <source>
        <dbReference type="SAM" id="Phobius"/>
    </source>
</evidence>
<reference evidence="2 3" key="2">
    <citation type="submission" date="2024-01" db="EMBL/GenBank/DDBJ databases">
        <authorList>
            <person name="Xie X."/>
        </authorList>
    </citation>
    <scope>NUCLEOTIDE SEQUENCE [LARGE SCALE GENOMIC DNA]</scope>
    <source>
        <strain evidence="2">SCUT-1</strain>
    </source>
</reference>
<accession>A0ABU6CT70</accession>
<feature type="transmembrane region" description="Helical" evidence="1">
    <location>
        <begin position="51"/>
        <end position="69"/>
    </location>
</feature>
<keyword evidence="1" id="KW-0812">Transmembrane</keyword>
<gene>
    <name evidence="2" type="ORF">VSS37_03370</name>
</gene>
<dbReference type="Proteomes" id="UP001308005">
    <property type="component" value="Unassembled WGS sequence"/>
</dbReference>